<keyword evidence="5" id="KW-1185">Reference proteome</keyword>
<evidence type="ECO:0000313" key="4">
    <source>
        <dbReference type="EMBL" id="MFC4676278.1"/>
    </source>
</evidence>
<reference evidence="5" key="1">
    <citation type="journal article" date="2019" name="Int. J. Syst. Evol. Microbiol.">
        <title>The Global Catalogue of Microorganisms (GCM) 10K type strain sequencing project: providing services to taxonomists for standard genome sequencing and annotation.</title>
        <authorList>
            <consortium name="The Broad Institute Genomics Platform"/>
            <consortium name="The Broad Institute Genome Sequencing Center for Infectious Disease"/>
            <person name="Wu L."/>
            <person name="Ma J."/>
        </authorList>
    </citation>
    <scope>NUCLEOTIDE SEQUENCE [LARGE SCALE GENOMIC DNA]</scope>
    <source>
        <strain evidence="5">CCUG 66188</strain>
    </source>
</reference>
<dbReference type="Pfam" id="PF16344">
    <property type="entry name" value="FecR_C"/>
    <property type="match status" value="1"/>
</dbReference>
<comment type="caution">
    <text evidence="4">The sequence shown here is derived from an EMBL/GenBank/DDBJ whole genome shotgun (WGS) entry which is preliminary data.</text>
</comment>
<keyword evidence="1" id="KW-1133">Transmembrane helix</keyword>
<dbReference type="RefSeq" id="WP_380000345.1">
    <property type="nucleotide sequence ID" value="NZ_JBHSGN010000128.1"/>
</dbReference>
<evidence type="ECO:0000256" key="1">
    <source>
        <dbReference type="SAM" id="Phobius"/>
    </source>
</evidence>
<dbReference type="EMBL" id="JBHSGN010000128">
    <property type="protein sequence ID" value="MFC4676278.1"/>
    <property type="molecule type" value="Genomic_DNA"/>
</dbReference>
<name>A0ABV9L2W3_9BACT</name>
<dbReference type="Gene3D" id="3.55.50.30">
    <property type="match status" value="1"/>
</dbReference>
<keyword evidence="1" id="KW-0812">Transmembrane</keyword>
<sequence length="332" mass="39337">MTESRIYYLLSRYADKEIGKEELLELKELVNSSDNSLLGGMFEHLWCNFDYKDGEADKKELDKIYSGIQKKLKRKRVNMFLYRTLRYAAIILIPLLFTLSLYFYQDREKMYQLGQKEITIDVAKGQKAGITLPDGSRVYLNSESSLRYQQSFDYKDRKVDLTGEAFFEVKRDTTKPFIVYTKHLNIEVLGTTFNLYAYEQENTIEMALVSGYVKIETHTVPSEVMYVKSKEKILFDKISGKLHLEKTNTLFETAWMRNELVFRSEQIESVLTKVERKYGVKIHVDGKWIENDRFTGYFYSDHVGDVMEILRMHYKFEYRMKNDEIWIITTTN</sequence>
<dbReference type="Proteomes" id="UP001596023">
    <property type="component" value="Unassembled WGS sequence"/>
</dbReference>
<dbReference type="InterPro" id="IPR012373">
    <property type="entry name" value="Ferrdict_sens_TM"/>
</dbReference>
<feature type="domain" description="FecR protein" evidence="2">
    <location>
        <begin position="119"/>
        <end position="214"/>
    </location>
</feature>
<evidence type="ECO:0000313" key="5">
    <source>
        <dbReference type="Proteomes" id="UP001596023"/>
    </source>
</evidence>
<organism evidence="4 5">
    <name type="scientific">Dysgonomonas termitidis</name>
    <dbReference type="NCBI Taxonomy" id="1516126"/>
    <lineage>
        <taxon>Bacteria</taxon>
        <taxon>Pseudomonadati</taxon>
        <taxon>Bacteroidota</taxon>
        <taxon>Bacteroidia</taxon>
        <taxon>Bacteroidales</taxon>
        <taxon>Dysgonomonadaceae</taxon>
        <taxon>Dysgonomonas</taxon>
    </lineage>
</organism>
<gene>
    <name evidence="4" type="ORF">ACFO6W_21570</name>
</gene>
<evidence type="ECO:0000259" key="2">
    <source>
        <dbReference type="Pfam" id="PF04773"/>
    </source>
</evidence>
<feature type="transmembrane region" description="Helical" evidence="1">
    <location>
        <begin position="80"/>
        <end position="104"/>
    </location>
</feature>
<dbReference type="PANTHER" id="PTHR30273">
    <property type="entry name" value="PERIPLASMIC SIGNAL SENSOR AND SIGMA FACTOR ACTIVATOR FECR-RELATED"/>
    <property type="match status" value="1"/>
</dbReference>
<evidence type="ECO:0000259" key="3">
    <source>
        <dbReference type="Pfam" id="PF16344"/>
    </source>
</evidence>
<keyword evidence="1" id="KW-0472">Membrane</keyword>
<dbReference type="InterPro" id="IPR032508">
    <property type="entry name" value="FecR_C"/>
</dbReference>
<protein>
    <submittedName>
        <fullName evidence="4">FecR family protein</fullName>
    </submittedName>
</protein>
<dbReference type="PANTHER" id="PTHR30273:SF2">
    <property type="entry name" value="PROTEIN FECR"/>
    <property type="match status" value="1"/>
</dbReference>
<accession>A0ABV9L2W3</accession>
<dbReference type="InterPro" id="IPR006860">
    <property type="entry name" value="FecR"/>
</dbReference>
<dbReference type="Pfam" id="PF04773">
    <property type="entry name" value="FecR"/>
    <property type="match status" value="1"/>
</dbReference>
<feature type="domain" description="Protein FecR C-terminal" evidence="3">
    <location>
        <begin position="259"/>
        <end position="327"/>
    </location>
</feature>
<proteinExistence type="predicted"/>
<dbReference type="Gene3D" id="2.60.120.1440">
    <property type="match status" value="1"/>
</dbReference>